<dbReference type="OrthoDB" id="662666at2"/>
<organism evidence="1 2">
    <name type="scientific">Tenacibaculum caenipelagi</name>
    <dbReference type="NCBI Taxonomy" id="1325435"/>
    <lineage>
        <taxon>Bacteria</taxon>
        <taxon>Pseudomonadati</taxon>
        <taxon>Bacteroidota</taxon>
        <taxon>Flavobacteriia</taxon>
        <taxon>Flavobacteriales</taxon>
        <taxon>Flavobacteriaceae</taxon>
        <taxon>Tenacibaculum</taxon>
    </lineage>
</organism>
<gene>
    <name evidence="1" type="ORF">DFQ07_2397</name>
</gene>
<dbReference type="Proteomes" id="UP000295390">
    <property type="component" value="Unassembled WGS sequence"/>
</dbReference>
<dbReference type="AlphaFoldDB" id="A0A4R6TDM9"/>
<dbReference type="RefSeq" id="WP_133537059.1">
    <property type="nucleotide sequence ID" value="NZ_SNYH01000005.1"/>
</dbReference>
<protein>
    <recommendedName>
        <fullName evidence="3">PIN like domain-containing protein</fullName>
    </recommendedName>
</protein>
<evidence type="ECO:0008006" key="3">
    <source>
        <dbReference type="Google" id="ProtNLM"/>
    </source>
</evidence>
<comment type="caution">
    <text evidence="1">The sequence shown here is derived from an EMBL/GenBank/DDBJ whole genome shotgun (WGS) entry which is preliminary data.</text>
</comment>
<sequence>MILENSIIVFDTNSYRNFVKDKTTQEVIESTLKLKKIEKELNIESNAPIIVIFEMLANLDNETTNDNFTECLKGLISASYHCFNRNNYSVIPYSVPLFCHFLHQKVPQNIENNIRGMLGVLDFIKKDTEKAIETHKEDFKNYKEYISEIESNYSKLLKSFLEQINDYIEKKFPKLQNKQKRIKKLEYLDSEIFQNDFSYGVIELMNSKLGKTVKKEELDRMVIEFNLTFPFSNKFYKYVLNELISKNINLDSKTSLKKRLNWIWDYNIGIVITNSTIRDKKTFVVTQDKDLSEVIKNIEDSRVMTLYEYYSTIGYNE</sequence>
<name>A0A4R6TDM9_9FLAO</name>
<evidence type="ECO:0000313" key="2">
    <source>
        <dbReference type="Proteomes" id="UP000295390"/>
    </source>
</evidence>
<proteinExistence type="predicted"/>
<accession>A0A4R6TDM9</accession>
<dbReference type="EMBL" id="SNYH01000005">
    <property type="protein sequence ID" value="TDQ23867.1"/>
    <property type="molecule type" value="Genomic_DNA"/>
</dbReference>
<evidence type="ECO:0000313" key="1">
    <source>
        <dbReference type="EMBL" id="TDQ23867.1"/>
    </source>
</evidence>
<keyword evidence="2" id="KW-1185">Reference proteome</keyword>
<reference evidence="1 2" key="1">
    <citation type="submission" date="2019-03" db="EMBL/GenBank/DDBJ databases">
        <title>Genomic Encyclopedia of Type Strains, Phase III (KMG-III): the genomes of soil and plant-associated and newly described type strains.</title>
        <authorList>
            <person name="Whitman W."/>
        </authorList>
    </citation>
    <scope>NUCLEOTIDE SEQUENCE [LARGE SCALE GENOMIC DNA]</scope>
    <source>
        <strain evidence="1 2">CECT 8283</strain>
    </source>
</reference>